<feature type="transmembrane region" description="Helical" evidence="2">
    <location>
        <begin position="37"/>
        <end position="56"/>
    </location>
</feature>
<dbReference type="EMBL" id="BSQG01000002">
    <property type="protein sequence ID" value="GLU47272.1"/>
    <property type="molecule type" value="Genomic_DNA"/>
</dbReference>
<dbReference type="AlphaFoldDB" id="A0A9W6P567"/>
<name>A0A9W6P567_9ACTN</name>
<proteinExistence type="predicted"/>
<feature type="transmembrane region" description="Helical" evidence="2">
    <location>
        <begin position="108"/>
        <end position="128"/>
    </location>
</feature>
<keyword evidence="2" id="KW-1133">Transmembrane helix</keyword>
<accession>A0A9W6P567</accession>
<evidence type="ECO:0000256" key="1">
    <source>
        <dbReference type="SAM" id="MobiDB-lite"/>
    </source>
</evidence>
<keyword evidence="2" id="KW-0472">Membrane</keyword>
<keyword evidence="4" id="KW-1185">Reference proteome</keyword>
<dbReference type="RefSeq" id="WP_285758308.1">
    <property type="nucleotide sequence ID" value="NZ_BSQG01000002.1"/>
</dbReference>
<comment type="caution">
    <text evidence="3">The sequence shown here is derived from an EMBL/GenBank/DDBJ whole genome shotgun (WGS) entry which is preliminary data.</text>
</comment>
<dbReference type="Proteomes" id="UP001165092">
    <property type="component" value="Unassembled WGS sequence"/>
</dbReference>
<protein>
    <submittedName>
        <fullName evidence="3">Uncharacterized protein</fullName>
    </submittedName>
</protein>
<evidence type="ECO:0000256" key="2">
    <source>
        <dbReference type="SAM" id="Phobius"/>
    </source>
</evidence>
<reference evidence="3" key="1">
    <citation type="submission" date="2023-02" db="EMBL/GenBank/DDBJ databases">
        <title>Nocardiopsis ansamitocini NBRC 112285.</title>
        <authorList>
            <person name="Ichikawa N."/>
            <person name="Sato H."/>
            <person name="Tonouchi N."/>
        </authorList>
    </citation>
    <scope>NUCLEOTIDE SEQUENCE</scope>
    <source>
        <strain evidence="3">NBRC 112285</strain>
    </source>
</reference>
<sequence length="172" mass="18763">MAANGKGGRRSAGEALEQTVEHGPARRRWARRSRRRLLVAAQTAVLAGASAQIVAFDLQPPGVALTLFLVLLSLYALLGTQLNLASRWVVGLRLDERQREDRERARSVGYRTTTVLLFGLMMLAVVLWSGRPDLAVPMNALAALTFLLGGVHTGLPAAVLAWRLPDETRDDE</sequence>
<feature type="region of interest" description="Disordered" evidence="1">
    <location>
        <begin position="1"/>
        <end position="28"/>
    </location>
</feature>
<organism evidence="3 4">
    <name type="scientific">Nocardiopsis ansamitocini</name>
    <dbReference type="NCBI Taxonomy" id="1670832"/>
    <lineage>
        <taxon>Bacteria</taxon>
        <taxon>Bacillati</taxon>
        <taxon>Actinomycetota</taxon>
        <taxon>Actinomycetes</taxon>
        <taxon>Streptosporangiales</taxon>
        <taxon>Nocardiopsidaceae</taxon>
        <taxon>Nocardiopsis</taxon>
    </lineage>
</organism>
<evidence type="ECO:0000313" key="3">
    <source>
        <dbReference type="EMBL" id="GLU47272.1"/>
    </source>
</evidence>
<feature type="transmembrane region" description="Helical" evidence="2">
    <location>
        <begin position="140"/>
        <end position="162"/>
    </location>
</feature>
<evidence type="ECO:0000313" key="4">
    <source>
        <dbReference type="Proteomes" id="UP001165092"/>
    </source>
</evidence>
<keyword evidence="2" id="KW-0812">Transmembrane</keyword>
<gene>
    <name evidence="3" type="ORF">Nans01_16230</name>
</gene>
<feature type="transmembrane region" description="Helical" evidence="2">
    <location>
        <begin position="62"/>
        <end position="78"/>
    </location>
</feature>